<organism evidence="2 3">
    <name type="scientific">Skeletonema marinoi</name>
    <dbReference type="NCBI Taxonomy" id="267567"/>
    <lineage>
        <taxon>Eukaryota</taxon>
        <taxon>Sar</taxon>
        <taxon>Stramenopiles</taxon>
        <taxon>Ochrophyta</taxon>
        <taxon>Bacillariophyta</taxon>
        <taxon>Coscinodiscophyceae</taxon>
        <taxon>Thalassiosirophycidae</taxon>
        <taxon>Thalassiosirales</taxon>
        <taxon>Skeletonemataceae</taxon>
        <taxon>Skeletonema</taxon>
        <taxon>Skeletonema marinoi-dohrnii complex</taxon>
    </lineage>
</organism>
<evidence type="ECO:0000313" key="3">
    <source>
        <dbReference type="Proteomes" id="UP001224775"/>
    </source>
</evidence>
<dbReference type="AlphaFoldDB" id="A0AAD9DE02"/>
<gene>
    <name evidence="2" type="ORF">QTG54_007154</name>
</gene>
<accession>A0AAD9DE02</accession>
<reference evidence="2" key="1">
    <citation type="submission" date="2023-06" db="EMBL/GenBank/DDBJ databases">
        <title>Survivors Of The Sea: Transcriptome response of Skeletonema marinoi to long-term dormancy.</title>
        <authorList>
            <person name="Pinder M.I.M."/>
            <person name="Kourtchenko O."/>
            <person name="Robertson E.K."/>
            <person name="Larsson T."/>
            <person name="Maumus F."/>
            <person name="Osuna-Cruz C.M."/>
            <person name="Vancaester E."/>
            <person name="Stenow R."/>
            <person name="Vandepoele K."/>
            <person name="Ploug H."/>
            <person name="Bruchert V."/>
            <person name="Godhe A."/>
            <person name="Topel M."/>
        </authorList>
    </citation>
    <scope>NUCLEOTIDE SEQUENCE</scope>
    <source>
        <strain evidence="2">R05AC</strain>
    </source>
</reference>
<evidence type="ECO:0000313" key="2">
    <source>
        <dbReference type="EMBL" id="KAK1742589.1"/>
    </source>
</evidence>
<dbReference type="Proteomes" id="UP001224775">
    <property type="component" value="Unassembled WGS sequence"/>
</dbReference>
<evidence type="ECO:0008006" key="4">
    <source>
        <dbReference type="Google" id="ProtNLM"/>
    </source>
</evidence>
<protein>
    <recommendedName>
        <fullName evidence="4">GATA-type domain-containing protein</fullName>
    </recommendedName>
</protein>
<feature type="compositionally biased region" description="Basic and acidic residues" evidence="1">
    <location>
        <begin position="474"/>
        <end position="487"/>
    </location>
</feature>
<evidence type="ECO:0000256" key="1">
    <source>
        <dbReference type="SAM" id="MobiDB-lite"/>
    </source>
</evidence>
<dbReference type="EMBL" id="JATAAI010000011">
    <property type="protein sequence ID" value="KAK1742589.1"/>
    <property type="molecule type" value="Genomic_DNA"/>
</dbReference>
<feature type="compositionally biased region" description="Low complexity" evidence="1">
    <location>
        <begin position="73"/>
        <end position="84"/>
    </location>
</feature>
<keyword evidence="3" id="KW-1185">Reference proteome</keyword>
<proteinExistence type="predicted"/>
<feature type="region of interest" description="Disordered" evidence="1">
    <location>
        <begin position="52"/>
        <end position="84"/>
    </location>
</feature>
<feature type="compositionally biased region" description="Basic and acidic residues" evidence="1">
    <location>
        <begin position="393"/>
        <end position="408"/>
    </location>
</feature>
<feature type="compositionally biased region" description="Polar residues" evidence="1">
    <location>
        <begin position="409"/>
        <end position="418"/>
    </location>
</feature>
<name>A0AAD9DE02_9STRA</name>
<sequence length="551" mass="61951">MKGLKAAAFVQLNDYHHVMNNNCHGRRVINISSRNHQPLFANDAASLMSFTRRRRRHQSSLPIQSTKDDNNNGDENNSNANDSNGIFLDLDTYLSAEETLLRPDGSLSGSGNQILQNEAYQSAVMQGLFPPTYSYPDTKLERDLSDEELLLRSVTDIQNDKSSLTQQQQQVDAETLHQQVFAEEQVYLEQSEDFRKSLSNNLQSDGDSFETPMARGRREAVEEYNQEILSDLLKEIEEMEAGAISREDALSRAKTSGSFIDNDDDIVIDVKSSIGEEGASAAGRPAFCTQCGLAVTPDMLQRAKYGPQKLLCQACYGVKFRIKDEADVRLAPGPSIWESNRMFDQKKKSESRRRRLDKSRMNRGSVLDTSSLFRIPDSRMPNDAIPDDISEATSKRVVEIPDRAKDSPKASSFDSGSPPTEKKPTEPSRTVETTKPIDSGRGSSRSKEGNDIKPSTSNVSMKQKRRTTSSRLLGGRELERRKTQQKSDEEEVGTDLPSSFMEQQQVEDVIVEEEAALEKESSNEWIKVEDSTTKRIMYWNKETGEMKRSID</sequence>
<comment type="caution">
    <text evidence="2">The sequence shown here is derived from an EMBL/GenBank/DDBJ whole genome shotgun (WGS) entry which is preliminary data.</text>
</comment>
<feature type="region of interest" description="Disordered" evidence="1">
    <location>
        <begin position="341"/>
        <end position="500"/>
    </location>
</feature>